<evidence type="ECO:0000313" key="2">
    <source>
        <dbReference type="EMBL" id="GAA2210738.1"/>
    </source>
</evidence>
<accession>A0ABN3CMR5</accession>
<dbReference type="Gene3D" id="2.50.20.20">
    <property type="match status" value="1"/>
</dbReference>
<gene>
    <name evidence="2" type="ORF">GCM10009850_061970</name>
</gene>
<dbReference type="Proteomes" id="UP001499843">
    <property type="component" value="Unassembled WGS sequence"/>
</dbReference>
<name>A0ABN3CMR5_9ACTN</name>
<feature type="chain" id="PRO_5046846775" description="Lipoprotein" evidence="1">
    <location>
        <begin position="23"/>
        <end position="266"/>
    </location>
</feature>
<proteinExistence type="predicted"/>
<feature type="signal peptide" evidence="1">
    <location>
        <begin position="1"/>
        <end position="22"/>
    </location>
</feature>
<keyword evidence="1" id="KW-0732">Signal</keyword>
<reference evidence="2 3" key="1">
    <citation type="journal article" date="2019" name="Int. J. Syst. Evol. Microbiol.">
        <title>The Global Catalogue of Microorganisms (GCM) 10K type strain sequencing project: providing services to taxonomists for standard genome sequencing and annotation.</title>
        <authorList>
            <consortium name="The Broad Institute Genomics Platform"/>
            <consortium name="The Broad Institute Genome Sequencing Center for Infectious Disease"/>
            <person name="Wu L."/>
            <person name="Ma J."/>
        </authorList>
    </citation>
    <scope>NUCLEOTIDE SEQUENCE [LARGE SCALE GENOMIC DNA]</scope>
    <source>
        <strain evidence="2 3">JCM 16114</strain>
    </source>
</reference>
<keyword evidence="3" id="KW-1185">Reference proteome</keyword>
<evidence type="ECO:0000313" key="3">
    <source>
        <dbReference type="Proteomes" id="UP001499843"/>
    </source>
</evidence>
<comment type="caution">
    <text evidence="2">The sequence shown here is derived from an EMBL/GenBank/DDBJ whole genome shotgun (WGS) entry which is preliminary data.</text>
</comment>
<dbReference type="EMBL" id="BAAAQX010000017">
    <property type="protein sequence ID" value="GAA2210738.1"/>
    <property type="molecule type" value="Genomic_DNA"/>
</dbReference>
<evidence type="ECO:0000256" key="1">
    <source>
        <dbReference type="SAM" id="SignalP"/>
    </source>
</evidence>
<evidence type="ECO:0008006" key="4">
    <source>
        <dbReference type="Google" id="ProtNLM"/>
    </source>
</evidence>
<protein>
    <recommendedName>
        <fullName evidence="4">Lipoprotein</fullName>
    </recommendedName>
</protein>
<sequence>MKKALAAAVAAATLISAVPAQASAPDPVRAVQRQFVAGHGVKFSEVMTMKGRDRKPEYLKITGTYEFGASGVAAFDATARMTSKSGKLTTLRLRWTGGRIYMSGGTFDLPEGKRWVSADDDTLGMDKLNPSSQPANVLRLSQLKSLVSHADSVRGGVYRGMFGSKQAVRAGFGRDAGFGPALVSGFSYRLSTDSAGLPGRLRTDRQFPVTTLQEYTDTRYSGWGDEVEITAPPEEQVEDMDDVLDSTFEETFQEVLEIADSAVARG</sequence>
<organism evidence="2 3">
    <name type="scientific">Nonomuraea monospora</name>
    <dbReference type="NCBI Taxonomy" id="568818"/>
    <lineage>
        <taxon>Bacteria</taxon>
        <taxon>Bacillati</taxon>
        <taxon>Actinomycetota</taxon>
        <taxon>Actinomycetes</taxon>
        <taxon>Streptosporangiales</taxon>
        <taxon>Streptosporangiaceae</taxon>
        <taxon>Nonomuraea</taxon>
    </lineage>
</organism>